<name>A0ABS8FIS5_9FIRM</name>
<protein>
    <submittedName>
        <fullName evidence="1">Uncharacterized protein</fullName>
    </submittedName>
</protein>
<keyword evidence="2" id="KW-1185">Reference proteome</keyword>
<comment type="caution">
    <text evidence="1">The sequence shown here is derived from an EMBL/GenBank/DDBJ whole genome shotgun (WGS) entry which is preliminary data.</text>
</comment>
<gene>
    <name evidence="1" type="ORF">LKD34_10585</name>
</gene>
<reference evidence="1 2" key="1">
    <citation type="submission" date="2021-10" db="EMBL/GenBank/DDBJ databases">
        <title>Anaerobic single-cell dispensing facilitates the cultivation of human gut bacteria.</title>
        <authorList>
            <person name="Afrizal A."/>
        </authorList>
    </citation>
    <scope>NUCLEOTIDE SEQUENCE [LARGE SCALE GENOMIC DNA]</scope>
    <source>
        <strain evidence="1 2">CLA-AA-H223</strain>
    </source>
</reference>
<accession>A0ABS8FIS5</accession>
<dbReference type="RefSeq" id="WP_227622878.1">
    <property type="nucleotide sequence ID" value="NZ_JAJEQO010000016.1"/>
</dbReference>
<organism evidence="1 2">
    <name type="scientific">Faecalibacterium hominis</name>
    <name type="common">ex Afrizal et al. 2022</name>
    <dbReference type="NCBI Taxonomy" id="2881265"/>
    <lineage>
        <taxon>Bacteria</taxon>
        <taxon>Bacillati</taxon>
        <taxon>Bacillota</taxon>
        <taxon>Clostridia</taxon>
        <taxon>Eubacteriales</taxon>
        <taxon>Oscillospiraceae</taxon>
        <taxon>Faecalibacterium</taxon>
    </lineage>
</organism>
<proteinExistence type="predicted"/>
<sequence>MNLKELFWSGGGMVLVLLSLIEVSPIKINPWSRLAKIIGHALNAEVLEQQKQTQKKLEEHIQVDDERNANLLRTQILRFNDELIDDKHHTREHFIEILAIIDAYEDYCRSHPDYKNNRCICAVANIKRVYNERLQKHDFS</sequence>
<dbReference type="EMBL" id="JAJEQO010000016">
    <property type="protein sequence ID" value="MCC2213931.1"/>
    <property type="molecule type" value="Genomic_DNA"/>
</dbReference>
<dbReference type="Proteomes" id="UP001199236">
    <property type="component" value="Unassembled WGS sequence"/>
</dbReference>
<evidence type="ECO:0000313" key="2">
    <source>
        <dbReference type="Proteomes" id="UP001199236"/>
    </source>
</evidence>
<evidence type="ECO:0000313" key="1">
    <source>
        <dbReference type="EMBL" id="MCC2213931.1"/>
    </source>
</evidence>